<protein>
    <recommendedName>
        <fullName evidence="3">NlpE C-terminal OB domain-containing protein</fullName>
    </recommendedName>
</protein>
<dbReference type="RefSeq" id="WP_004937656.1">
    <property type="nucleotide sequence ID" value="NZ_KB849643.1"/>
</dbReference>
<dbReference type="EMBL" id="APPV01000011">
    <property type="protein sequence ID" value="ENV59923.1"/>
    <property type="molecule type" value="Genomic_DNA"/>
</dbReference>
<proteinExistence type="predicted"/>
<accession>A0ABN0JWL4</accession>
<sequence>MKNIILVSVIFASIGLGCAQSKSDVTSAHEKQQVDTNLQKWVGKYQGSLPCAACVSRCEGCEGVGYDLELFQDQSFTLLYRSNQDNSVLESHRGRFEFLDDGKLQIELHPLKARNILVYTDDGIEILDSVTMQPYIDHEDFMLQKMSS</sequence>
<dbReference type="PROSITE" id="PS51257">
    <property type="entry name" value="PROKAR_LIPOPROTEIN"/>
    <property type="match status" value="1"/>
</dbReference>
<dbReference type="Pfam" id="PF04170">
    <property type="entry name" value="NlpE"/>
    <property type="match status" value="1"/>
</dbReference>
<dbReference type="InterPro" id="IPR007298">
    <property type="entry name" value="Cu-R_lipoprotein_NlpE"/>
</dbReference>
<organism evidence="1 2">
    <name type="scientific">Acinetobacter soli NIPH 2899</name>
    <dbReference type="NCBI Taxonomy" id="1217677"/>
    <lineage>
        <taxon>Bacteria</taxon>
        <taxon>Pseudomonadati</taxon>
        <taxon>Pseudomonadota</taxon>
        <taxon>Gammaproteobacteria</taxon>
        <taxon>Moraxellales</taxon>
        <taxon>Moraxellaceae</taxon>
        <taxon>Acinetobacter</taxon>
    </lineage>
</organism>
<dbReference type="Gene3D" id="2.40.128.640">
    <property type="match status" value="1"/>
</dbReference>
<reference evidence="1 2" key="1">
    <citation type="submission" date="2013-02" db="EMBL/GenBank/DDBJ databases">
        <title>The Genome Sequence of Acinetobacter soli NIPH 2899.</title>
        <authorList>
            <consortium name="The Broad Institute Genome Sequencing Platform"/>
            <consortium name="The Broad Institute Genome Sequencing Center for Infectious Disease"/>
            <person name="Cerqueira G."/>
            <person name="Feldgarden M."/>
            <person name="Courvalin P."/>
            <person name="Perichon B."/>
            <person name="Grillot-Courvalin C."/>
            <person name="Clermont D."/>
            <person name="Rocha E."/>
            <person name="Yoon E.-J."/>
            <person name="Nemec A."/>
            <person name="Walker B."/>
            <person name="Young S.K."/>
            <person name="Zeng Q."/>
            <person name="Gargeya S."/>
            <person name="Fitzgerald M."/>
            <person name="Haas B."/>
            <person name="Abouelleil A."/>
            <person name="Alvarado L."/>
            <person name="Arachchi H.M."/>
            <person name="Berlin A.M."/>
            <person name="Chapman S.B."/>
            <person name="Dewar J."/>
            <person name="Goldberg J."/>
            <person name="Griggs A."/>
            <person name="Gujja S."/>
            <person name="Hansen M."/>
            <person name="Howarth C."/>
            <person name="Imamovic A."/>
            <person name="Larimer J."/>
            <person name="McCowan C."/>
            <person name="Murphy C."/>
            <person name="Neiman D."/>
            <person name="Pearson M."/>
            <person name="Priest M."/>
            <person name="Roberts A."/>
            <person name="Saif S."/>
            <person name="Shea T."/>
            <person name="Sisk P."/>
            <person name="Sykes S."/>
            <person name="Wortman J."/>
            <person name="Nusbaum C."/>
            <person name="Birren B."/>
        </authorList>
    </citation>
    <scope>NUCLEOTIDE SEQUENCE [LARGE SCALE GENOMIC DNA]</scope>
    <source>
        <strain evidence="1 2">NIPH 2899</strain>
    </source>
</reference>
<comment type="caution">
    <text evidence="1">The sequence shown here is derived from an EMBL/GenBank/DDBJ whole genome shotgun (WGS) entry which is preliminary data.</text>
</comment>
<keyword evidence="2" id="KW-1185">Reference proteome</keyword>
<gene>
    <name evidence="1" type="ORF">F950_02477</name>
</gene>
<evidence type="ECO:0000313" key="1">
    <source>
        <dbReference type="EMBL" id="ENV59923.1"/>
    </source>
</evidence>
<name>A0ABN0JWL4_9GAMM</name>
<evidence type="ECO:0008006" key="3">
    <source>
        <dbReference type="Google" id="ProtNLM"/>
    </source>
</evidence>
<dbReference type="Proteomes" id="UP000018433">
    <property type="component" value="Unassembled WGS sequence"/>
</dbReference>
<evidence type="ECO:0000313" key="2">
    <source>
        <dbReference type="Proteomes" id="UP000018433"/>
    </source>
</evidence>